<evidence type="ECO:0000256" key="7">
    <source>
        <dbReference type="ARBA" id="ARBA00022771"/>
    </source>
</evidence>
<keyword evidence="2 18" id="KW-0244">Early protein</keyword>
<dbReference type="GO" id="GO:0003700">
    <property type="term" value="F:DNA-binding transcription factor activity"/>
    <property type="evidence" value="ECO:0007669"/>
    <property type="project" value="UniProtKB-UniRule"/>
</dbReference>
<dbReference type="GO" id="GO:0039502">
    <property type="term" value="P:symbiont-mediated suppression of host type I interferon-mediated signaling pathway"/>
    <property type="evidence" value="ECO:0007669"/>
    <property type="project" value="UniProtKB-UniRule"/>
</dbReference>
<evidence type="ECO:0000256" key="6">
    <source>
        <dbReference type="ARBA" id="ARBA00022723"/>
    </source>
</evidence>
<dbReference type="Gene3D" id="3.30.160.330">
    <property type="match status" value="1"/>
</dbReference>
<evidence type="ECO:0000256" key="16">
    <source>
        <dbReference type="ARBA" id="ARBA00023280"/>
    </source>
</evidence>
<dbReference type="SUPFAM" id="SSF161234">
    <property type="entry name" value="E7 C-terminal domain-like"/>
    <property type="match status" value="1"/>
</dbReference>
<keyword evidence="5 18" id="KW-1090">Inhibition of host innate immune response by virus</keyword>
<keyword evidence="10 18" id="KW-0805">Transcription regulation</keyword>
<keyword evidence="16 18" id="KW-0899">Viral immunoevasion</keyword>
<keyword evidence="12 18" id="KW-0010">Activator</keyword>
<comment type="caution">
    <text evidence="18">Lacks conserved residue(s) required for the propagation of feature annotation.</text>
</comment>
<evidence type="ECO:0000256" key="10">
    <source>
        <dbReference type="ARBA" id="ARBA00023015"/>
    </source>
</evidence>
<dbReference type="Proteomes" id="UP000133475">
    <property type="component" value="Segment"/>
</dbReference>
<comment type="domain">
    <text evidence="18">The E7 terminal domain is an intrinsically disordered domain, whose flexibility and conformational transitions confer target adaptability to the oncoprotein. It allows adaptation to a variety of protein targets and exposes the PEST degradation sequence that regulates its turnover in the cell.</text>
</comment>
<comment type="similarity">
    <text evidence="18 19">Belongs to the papillomaviridae E7 protein family.</text>
</comment>
<evidence type="ECO:0000313" key="21">
    <source>
        <dbReference type="Proteomes" id="UP000133475"/>
    </source>
</evidence>
<accession>A3RKL7</accession>
<dbReference type="GO" id="GO:0019904">
    <property type="term" value="F:protein domain specific binding"/>
    <property type="evidence" value="ECO:0007669"/>
    <property type="project" value="UniProtKB-UniRule"/>
</dbReference>
<evidence type="ECO:0000256" key="18">
    <source>
        <dbReference type="HAMAP-Rule" id="MF_04004"/>
    </source>
</evidence>
<comment type="PTM">
    <text evidence="18">Highly phosphorylated.</text>
</comment>
<protein>
    <recommendedName>
        <fullName evidence="18 19">Protein E7</fullName>
    </recommendedName>
</protein>
<evidence type="ECO:0000256" key="8">
    <source>
        <dbReference type="ARBA" id="ARBA00022830"/>
    </source>
</evidence>
<dbReference type="GO" id="GO:0006351">
    <property type="term" value="P:DNA-templated transcription"/>
    <property type="evidence" value="ECO:0007669"/>
    <property type="project" value="UniProtKB-UniRule"/>
</dbReference>
<dbReference type="PIRSF" id="PIRSF003407">
    <property type="entry name" value="Papvi_E7"/>
    <property type="match status" value="1"/>
</dbReference>
<keyword evidence="7 18" id="KW-0863">Zinc-finger</keyword>
<evidence type="ECO:0000256" key="2">
    <source>
        <dbReference type="ARBA" id="ARBA00022518"/>
    </source>
</evidence>
<keyword evidence="13 18" id="KW-0804">Transcription</keyword>
<keyword evidence="9 18" id="KW-0862">Zinc</keyword>
<keyword evidence="11 18" id="KW-0238">DNA-binding</keyword>
<reference evidence="20 21" key="1">
    <citation type="journal article" date="2008" name="J. Gen. Virol.">
        <title>Four novel human betapapillomaviruses of species 2 preferentially found in actinic keratosis.</title>
        <authorList>
            <person name="Vasiljevic N."/>
            <person name="Hazard K."/>
            <person name="Dillner J."/>
            <person name="Forslund O."/>
        </authorList>
    </citation>
    <scope>NUCLEOTIDE SEQUENCE [LARGE SCALE GENOMIC DNA]</scope>
    <source>
        <strain evidence="20">FA85</strain>
    </source>
</reference>
<dbReference type="GO" id="GO:0052170">
    <property type="term" value="P:symbiont-mediated suppression of host innate immune response"/>
    <property type="evidence" value="ECO:0007669"/>
    <property type="project" value="UniProtKB-KW"/>
</dbReference>
<keyword evidence="8 18" id="KW-1114">Inhibition of host interferon signaling pathway by virus</keyword>
<evidence type="ECO:0000256" key="9">
    <source>
        <dbReference type="ARBA" id="ARBA00022833"/>
    </source>
</evidence>
<evidence type="ECO:0000256" key="19">
    <source>
        <dbReference type="PIRNR" id="PIRNR003407"/>
    </source>
</evidence>
<dbReference type="Pfam" id="PF00527">
    <property type="entry name" value="E7"/>
    <property type="match status" value="1"/>
</dbReference>
<evidence type="ECO:0000256" key="17">
    <source>
        <dbReference type="ARBA" id="ARBA00023309"/>
    </source>
</evidence>
<feature type="short sequence motif" description="Nuclear export signal" evidence="18">
    <location>
        <begin position="75"/>
        <end position="83"/>
    </location>
</feature>
<evidence type="ECO:0000256" key="5">
    <source>
        <dbReference type="ARBA" id="ARBA00022632"/>
    </source>
</evidence>
<dbReference type="InterPro" id="IPR000148">
    <property type="entry name" value="Papilloma_E7"/>
</dbReference>
<evidence type="ECO:0000256" key="13">
    <source>
        <dbReference type="ARBA" id="ARBA00023163"/>
    </source>
</evidence>
<evidence type="ECO:0000256" key="12">
    <source>
        <dbReference type="ARBA" id="ARBA00023159"/>
    </source>
</evidence>
<comment type="function">
    <text evidence="19">E7 protein has both transforming and trans-activating activities.</text>
</comment>
<keyword evidence="6 18" id="KW-0479">Metal-binding</keyword>
<comment type="subunit">
    <text evidence="18">Homodimer. Homooligomer. Interacts with host RB1; this interaction induces dissociation of RB1-E2F1 complex thereby disrupting RB1 activity. Interacts with host EP300; this interaction represses EP300 transcriptional activity. Interacts with protein E2; this interaction inhibits E7 oncogenic activity. Interacts with host TMEM173/STING; this interaction impairs the ability of TMEM173/STING to sense cytosolic DNA and promote the production of type I interferon (IFN-alpha and IFN-beta).</text>
</comment>
<dbReference type="GO" id="GO:0008270">
    <property type="term" value="F:zinc ion binding"/>
    <property type="evidence" value="ECO:0007669"/>
    <property type="project" value="UniProtKB-KW"/>
</dbReference>
<sequence length="102" mass="11582">MIGKEVTIPDIVLEELQELAQPIDLHCYEELPELPDATSEESEEEPERIPYKIVVPCSGCPVKLRLYVFATHFGIRALQDLLLQEVQLICPQCREAIRHGGQ</sequence>
<keyword evidence="3 18" id="KW-1048">Host nucleus</keyword>
<dbReference type="GO" id="GO:0039645">
    <property type="term" value="P:symbiont-mediated perturbation of host cell cycle G1/S transition checkpoint"/>
    <property type="evidence" value="ECO:0007669"/>
    <property type="project" value="UniProtKB-UniRule"/>
</dbReference>
<evidence type="ECO:0000256" key="14">
    <source>
        <dbReference type="ARBA" id="ARBA00023200"/>
    </source>
</evidence>
<comment type="subcellular location">
    <subcellularLocation>
        <location evidence="18">Host cytoplasm</location>
    </subcellularLocation>
    <subcellularLocation>
        <location evidence="18">Host nucleus</location>
    </subcellularLocation>
    <text evidence="18">Predominantly found in the host nucleus.</text>
</comment>
<keyword evidence="17 18" id="KW-1078">G1/S host cell cycle checkpoint dysregulation by virus</keyword>
<gene>
    <name evidence="18 20" type="primary">E7</name>
</gene>
<keyword evidence="4 18" id="KW-0945">Host-virus interaction</keyword>
<comment type="function">
    <text evidence="18">Plays a role in viral genome replication by driving entry of quiescent cells into the cell cycle. Stimulation of progression from G1 to S phase allows the virus to efficiently use the cellular DNA replicating machinery to achieve viral genome replication. E7 protein has both transforming and trans-activating activities. Induces the disassembly of the E2F1 transcription factor from RB1, with subsequent transcriptional activation of E2F1-regulated S-phase genes. Interferes with host histone deacetylation mediated by HDAC1 and HDAC2, leading to transcription activation. Plays also a role in the inhibition of both antiviral and antiproliferative functions of host interferon alpha. Interaction with host TMEM173/STING impairs the ability of TMEM173/STING to sense cytosolic DNA and promote the production of type I interferon (IFN-alpha and IFN-beta).</text>
</comment>
<feature type="zinc finger region" evidence="18">
    <location>
        <begin position="57"/>
        <end position="93"/>
    </location>
</feature>
<dbReference type="GO" id="GO:0003677">
    <property type="term" value="F:DNA binding"/>
    <property type="evidence" value="ECO:0007669"/>
    <property type="project" value="UniProtKB-UniRule"/>
</dbReference>
<proteinExistence type="inferred from homology"/>
<evidence type="ECO:0000256" key="3">
    <source>
        <dbReference type="ARBA" id="ARBA00022562"/>
    </source>
</evidence>
<evidence type="ECO:0000256" key="1">
    <source>
        <dbReference type="ARBA" id="ARBA00022504"/>
    </source>
</evidence>
<organism evidence="20 21">
    <name type="scientific">Human papillomavirus 107</name>
    <dbReference type="NCBI Taxonomy" id="427343"/>
    <lineage>
        <taxon>Viruses</taxon>
        <taxon>Monodnaviria</taxon>
        <taxon>Shotokuvirae</taxon>
        <taxon>Cossaviricota</taxon>
        <taxon>Papovaviricetes</taxon>
        <taxon>Zurhausenvirales</taxon>
        <taxon>Papillomaviridae</taxon>
        <taxon>Firstpapillomavirinae</taxon>
        <taxon>Betapapillomavirus</taxon>
        <taxon>Betapapillomavirus 2</taxon>
    </lineage>
</organism>
<name>A3RKL7_9PAPI</name>
<keyword evidence="14 18" id="KW-1035">Host cytoplasm</keyword>
<evidence type="ECO:0000256" key="15">
    <source>
        <dbReference type="ARBA" id="ARBA00023258"/>
    </source>
</evidence>
<keyword evidence="15" id="KW-0922">Interferon antiviral system evasion</keyword>
<dbReference type="GO" id="GO:0030430">
    <property type="term" value="C:host cell cytoplasm"/>
    <property type="evidence" value="ECO:0007669"/>
    <property type="project" value="UniProtKB-SubCell"/>
</dbReference>
<evidence type="ECO:0000256" key="11">
    <source>
        <dbReference type="ARBA" id="ARBA00023125"/>
    </source>
</evidence>
<dbReference type="GO" id="GO:0042025">
    <property type="term" value="C:host cell nucleus"/>
    <property type="evidence" value="ECO:0007669"/>
    <property type="project" value="UniProtKB-SubCell"/>
</dbReference>
<dbReference type="EMBL" id="EF422221">
    <property type="protein sequence ID" value="ABN79868.1"/>
    <property type="molecule type" value="Genomic_DNA"/>
</dbReference>
<evidence type="ECO:0000256" key="4">
    <source>
        <dbReference type="ARBA" id="ARBA00022581"/>
    </source>
</evidence>
<evidence type="ECO:0000313" key="20">
    <source>
        <dbReference type="EMBL" id="ABN79868.1"/>
    </source>
</evidence>
<keyword evidence="1 18" id="KW-1121">Modulation of host cell cycle by virus</keyword>
<feature type="short sequence motif" description="LXCXE motif; interaction with host RB1 and TMEM173/STING" evidence="18">
    <location>
        <begin position="25"/>
        <end position="29"/>
    </location>
</feature>
<dbReference type="HAMAP" id="MF_04004">
    <property type="entry name" value="PPV_E7"/>
    <property type="match status" value="1"/>
</dbReference>